<comment type="similarity">
    <text evidence="6">Belongs to the class IV-like SAM-binding methyltransferase superfamily. RNA methyltransferase TrmH family. TrmL subfamily.</text>
</comment>
<feature type="domain" description="tRNA/rRNA methyltransferase SpoU type" evidence="8">
    <location>
        <begin position="2"/>
        <end position="148"/>
    </location>
</feature>
<name>A0A0A8E7F2_MESFC</name>
<keyword evidence="4 6" id="KW-0949">S-adenosyl-L-methionine</keyword>
<dbReference type="KEGG" id="mfq:MYF_02240"/>
<evidence type="ECO:0000256" key="4">
    <source>
        <dbReference type="ARBA" id="ARBA00022691"/>
    </source>
</evidence>
<dbReference type="EMBL" id="CP007585">
    <property type="protein sequence ID" value="AJC49948.1"/>
    <property type="molecule type" value="Genomic_DNA"/>
</dbReference>
<comment type="catalytic activity">
    <reaction evidence="6">
        <text>5-carboxymethylaminomethyluridine(34) in tRNA(Leu) + S-adenosyl-L-methionine = 5-carboxymethylaminomethyl-2'-O-methyluridine(34) in tRNA(Leu) + S-adenosyl-L-homocysteine + H(+)</text>
        <dbReference type="Rhea" id="RHEA:43088"/>
        <dbReference type="Rhea" id="RHEA-COMP:10333"/>
        <dbReference type="Rhea" id="RHEA-COMP:10334"/>
        <dbReference type="ChEBI" id="CHEBI:15378"/>
        <dbReference type="ChEBI" id="CHEBI:57856"/>
        <dbReference type="ChEBI" id="CHEBI:59789"/>
        <dbReference type="ChEBI" id="CHEBI:74508"/>
        <dbReference type="ChEBI" id="CHEBI:74511"/>
        <dbReference type="EC" id="2.1.1.207"/>
    </reaction>
</comment>
<evidence type="ECO:0000256" key="2">
    <source>
        <dbReference type="ARBA" id="ARBA00022603"/>
    </source>
</evidence>
<evidence type="ECO:0000256" key="1">
    <source>
        <dbReference type="ARBA" id="ARBA00022490"/>
    </source>
</evidence>
<keyword evidence="5 6" id="KW-0819">tRNA processing</keyword>
<dbReference type="SUPFAM" id="SSF75217">
    <property type="entry name" value="alpha/beta knot"/>
    <property type="match status" value="1"/>
</dbReference>
<dbReference type="CDD" id="cd18094">
    <property type="entry name" value="SpoU-like_TrmL"/>
    <property type="match status" value="1"/>
</dbReference>
<feature type="binding site" evidence="6 7">
    <location>
        <position position="79"/>
    </location>
    <ligand>
        <name>S-adenosyl-L-methionine</name>
        <dbReference type="ChEBI" id="CHEBI:59789"/>
    </ligand>
</feature>
<dbReference type="OrthoDB" id="9789043at2"/>
<evidence type="ECO:0000313" key="10">
    <source>
        <dbReference type="Proteomes" id="UP000031129"/>
    </source>
</evidence>
<feature type="binding site" evidence="6 7">
    <location>
        <position position="107"/>
    </location>
    <ligand>
        <name>S-adenosyl-L-methionine</name>
        <dbReference type="ChEBI" id="CHEBI:59789"/>
    </ligand>
</feature>
<organism evidence="9 10">
    <name type="scientific">Mesomycoplasma flocculare ATCC 27399</name>
    <dbReference type="NCBI Taxonomy" id="743971"/>
    <lineage>
        <taxon>Bacteria</taxon>
        <taxon>Bacillati</taxon>
        <taxon>Mycoplasmatota</taxon>
        <taxon>Mycoplasmoidales</taxon>
        <taxon>Metamycoplasmataceae</taxon>
        <taxon>Mesomycoplasma</taxon>
    </lineage>
</organism>
<dbReference type="RefSeq" id="WP_039387638.1">
    <property type="nucleotide sequence ID" value="NZ_CP007585.1"/>
</dbReference>
<keyword evidence="2 6" id="KW-0489">Methyltransferase</keyword>
<dbReference type="AlphaFoldDB" id="A0A0A8E7F2"/>
<evidence type="ECO:0000256" key="5">
    <source>
        <dbReference type="ARBA" id="ARBA00022694"/>
    </source>
</evidence>
<dbReference type="Gene3D" id="3.40.1280.10">
    <property type="match status" value="1"/>
</dbReference>
<dbReference type="Proteomes" id="UP000031129">
    <property type="component" value="Chromosome"/>
</dbReference>
<dbReference type="STRING" id="743971.MYF_02240"/>
<dbReference type="HAMAP" id="MF_01885">
    <property type="entry name" value="tRNA_methyltr_TrmL"/>
    <property type="match status" value="1"/>
</dbReference>
<evidence type="ECO:0000256" key="7">
    <source>
        <dbReference type="PIRSR" id="PIRSR029256-1"/>
    </source>
</evidence>
<comment type="catalytic activity">
    <reaction evidence="6">
        <text>cytidine(34) in tRNA + S-adenosyl-L-methionine = 2'-O-methylcytidine(34) in tRNA + S-adenosyl-L-homocysteine + H(+)</text>
        <dbReference type="Rhea" id="RHEA:43084"/>
        <dbReference type="Rhea" id="RHEA-COMP:10331"/>
        <dbReference type="Rhea" id="RHEA-COMP:10332"/>
        <dbReference type="ChEBI" id="CHEBI:15378"/>
        <dbReference type="ChEBI" id="CHEBI:57856"/>
        <dbReference type="ChEBI" id="CHEBI:59789"/>
        <dbReference type="ChEBI" id="CHEBI:74495"/>
        <dbReference type="ChEBI" id="CHEBI:82748"/>
        <dbReference type="EC" id="2.1.1.207"/>
    </reaction>
</comment>
<comment type="function">
    <text evidence="6">Could methylate the ribose at the nucleotide 34 wobble position in tRNA.</text>
</comment>
<dbReference type="PIRSF" id="PIRSF029256">
    <property type="entry name" value="SpoU_TrmH_prd"/>
    <property type="match status" value="1"/>
</dbReference>
<dbReference type="InterPro" id="IPR029026">
    <property type="entry name" value="tRNA_m1G_MTases_N"/>
</dbReference>
<keyword evidence="10" id="KW-1185">Reference proteome</keyword>
<protein>
    <recommendedName>
        <fullName evidence="6">Putative tRNA (cytidine(34)-2'-O)-methyltransferase</fullName>
        <ecNumber evidence="6">2.1.1.207</ecNumber>
    </recommendedName>
    <alternativeName>
        <fullName evidence="6">tRNA (cytidine/uridine-2'-O-)-methyltransferase</fullName>
    </alternativeName>
</protein>
<evidence type="ECO:0000259" key="8">
    <source>
        <dbReference type="Pfam" id="PF00588"/>
    </source>
</evidence>
<dbReference type="InterPro" id="IPR001537">
    <property type="entry name" value="SpoU_MeTrfase"/>
</dbReference>
<dbReference type="Pfam" id="PF00588">
    <property type="entry name" value="SpoU_methylase"/>
    <property type="match status" value="1"/>
</dbReference>
<dbReference type="InterPro" id="IPR016914">
    <property type="entry name" value="TrmL"/>
</dbReference>
<dbReference type="InterPro" id="IPR029028">
    <property type="entry name" value="Alpha/beta_knot_MTases"/>
</dbReference>
<comment type="subcellular location">
    <subcellularLocation>
        <location evidence="6">Cytoplasm</location>
    </subcellularLocation>
</comment>
<keyword evidence="3 6" id="KW-0808">Transferase</keyword>
<feature type="binding site" evidence="6 7">
    <location>
        <position position="128"/>
    </location>
    <ligand>
        <name>S-adenosyl-L-methionine</name>
        <dbReference type="ChEBI" id="CHEBI:59789"/>
    </ligand>
</feature>
<sequence length="174" mass="20117">MINIVLFQPEIGPNTGNIIRSCFVANLKLHIIKPTAFDLEPKHLKRPAAGILLSDINHEIHNSWDEFSNKYGRNNLFFITRYGQKLYTDVDFGNEISVQKEIFLVFGRESTGIPINILRKNKEKCLRIPMVANARSLNLANTVVIVAYEIHRQRNFHKLSHFEVQKGKNYLDKN</sequence>
<keyword evidence="1 6" id="KW-0963">Cytoplasm</keyword>
<evidence type="ECO:0000313" key="9">
    <source>
        <dbReference type="EMBL" id="AJC49948.1"/>
    </source>
</evidence>
<accession>A0A0A8E7F2</accession>
<dbReference type="GO" id="GO:0005737">
    <property type="term" value="C:cytoplasm"/>
    <property type="evidence" value="ECO:0007669"/>
    <property type="project" value="UniProtKB-SubCell"/>
</dbReference>
<dbReference type="GO" id="GO:0141098">
    <property type="term" value="F:tRNA (cytidine(34)-2'-O)-methyltransferase activity"/>
    <property type="evidence" value="ECO:0007669"/>
    <property type="project" value="RHEA"/>
</dbReference>
<dbReference type="GO" id="GO:0003723">
    <property type="term" value="F:RNA binding"/>
    <property type="evidence" value="ECO:0007669"/>
    <property type="project" value="InterPro"/>
</dbReference>
<dbReference type="PANTHER" id="PTHR42971">
    <property type="entry name" value="TRNA (CYTIDINE(34)-2'-O)-METHYLTRANSFERASE"/>
    <property type="match status" value="1"/>
</dbReference>
<evidence type="ECO:0000256" key="3">
    <source>
        <dbReference type="ARBA" id="ARBA00022679"/>
    </source>
</evidence>
<feature type="binding site" evidence="6 7">
    <location>
        <position position="136"/>
    </location>
    <ligand>
        <name>S-adenosyl-L-methionine</name>
        <dbReference type="ChEBI" id="CHEBI:59789"/>
    </ligand>
</feature>
<dbReference type="EC" id="2.1.1.207" evidence="6"/>
<gene>
    <name evidence="9" type="ORF">MYF_02240</name>
</gene>
<dbReference type="GO" id="GO:0141102">
    <property type="term" value="F:tRNA (5-carboxymethylaminomethyluridine(34)-2'-O)-methyltransferase activity"/>
    <property type="evidence" value="ECO:0007669"/>
    <property type="project" value="RHEA"/>
</dbReference>
<dbReference type="GO" id="GO:0002130">
    <property type="term" value="P:wobble position ribose methylation"/>
    <property type="evidence" value="ECO:0007669"/>
    <property type="project" value="TreeGrafter"/>
</dbReference>
<dbReference type="PANTHER" id="PTHR42971:SF1">
    <property type="entry name" value="TRNA (CYTIDINE(34)-2'-O)-METHYLTRANSFERASE"/>
    <property type="match status" value="1"/>
</dbReference>
<reference evidence="9 10" key="1">
    <citation type="journal article" date="2015" name="Genome Announc.">
        <title>Complete Genome Sequence of Mycoplasma flocculare Strain Ms42T (ATCC 27399T).</title>
        <authorList>
            <person name="Calcutt M.J."/>
            <person name="Foecking M.F."/>
            <person name="Heidari M.B."/>
            <person name="McIntosh M.A."/>
        </authorList>
    </citation>
    <scope>NUCLEOTIDE SEQUENCE [LARGE SCALE GENOMIC DNA]</scope>
    <source>
        <strain evidence="10">ATCC 27399</strain>
    </source>
</reference>
<dbReference type="HOGENOM" id="CLU_110125_0_0_14"/>
<evidence type="ECO:0000256" key="6">
    <source>
        <dbReference type="HAMAP-Rule" id="MF_01885"/>
    </source>
</evidence>
<proteinExistence type="inferred from homology"/>